<dbReference type="OrthoDB" id="5427977at2759"/>
<feature type="region of interest" description="Disordered" evidence="2">
    <location>
        <begin position="90"/>
        <end position="144"/>
    </location>
</feature>
<feature type="coiled-coil region" evidence="1">
    <location>
        <begin position="45"/>
        <end position="72"/>
    </location>
</feature>
<accession>A0A370TFM9</accession>
<feature type="compositionally biased region" description="Polar residues" evidence="2">
    <location>
        <begin position="123"/>
        <end position="144"/>
    </location>
</feature>
<evidence type="ECO:0000256" key="1">
    <source>
        <dbReference type="SAM" id="Coils"/>
    </source>
</evidence>
<dbReference type="Proteomes" id="UP000254866">
    <property type="component" value="Unassembled WGS sequence"/>
</dbReference>
<evidence type="ECO:0000313" key="5">
    <source>
        <dbReference type="Proteomes" id="UP000254866"/>
    </source>
</evidence>
<gene>
    <name evidence="4" type="ORF">BP5553_08076</name>
</gene>
<dbReference type="AlphaFoldDB" id="A0A370TFM9"/>
<dbReference type="RefSeq" id="XP_031866990.1">
    <property type="nucleotide sequence ID" value="XM_032016699.1"/>
</dbReference>
<organism evidence="4 5">
    <name type="scientific">Venustampulla echinocandica</name>
    <dbReference type="NCBI Taxonomy" id="2656787"/>
    <lineage>
        <taxon>Eukaryota</taxon>
        <taxon>Fungi</taxon>
        <taxon>Dikarya</taxon>
        <taxon>Ascomycota</taxon>
        <taxon>Pezizomycotina</taxon>
        <taxon>Leotiomycetes</taxon>
        <taxon>Helotiales</taxon>
        <taxon>Pleuroascaceae</taxon>
        <taxon>Venustampulla</taxon>
    </lineage>
</organism>
<feature type="compositionally biased region" description="Low complexity" evidence="2">
    <location>
        <begin position="31"/>
        <end position="41"/>
    </location>
</feature>
<feature type="domain" description="DUF6697" evidence="3">
    <location>
        <begin position="188"/>
        <end position="396"/>
    </location>
</feature>
<dbReference type="Pfam" id="PF20411">
    <property type="entry name" value="DUF6697"/>
    <property type="match status" value="1"/>
</dbReference>
<protein>
    <recommendedName>
        <fullName evidence="3">DUF6697 domain-containing protein</fullName>
    </recommendedName>
</protein>
<dbReference type="GeneID" id="43600925"/>
<dbReference type="EMBL" id="NPIC01000008">
    <property type="protein sequence ID" value="RDL33708.1"/>
    <property type="molecule type" value="Genomic_DNA"/>
</dbReference>
<evidence type="ECO:0000313" key="4">
    <source>
        <dbReference type="EMBL" id="RDL33708.1"/>
    </source>
</evidence>
<comment type="caution">
    <text evidence="4">The sequence shown here is derived from an EMBL/GenBank/DDBJ whole genome shotgun (WGS) entry which is preliminary data.</text>
</comment>
<reference evidence="4 5" key="1">
    <citation type="journal article" date="2018" name="IMA Fungus">
        <title>IMA Genome-F 9: Draft genome sequence of Annulohypoxylon stygium, Aspergillus mulundensis, Berkeleyomyces basicola (syn. Thielaviopsis basicola), Ceratocystis smalleyi, two Cercospora beticola strains, Coleophoma cylindrospora, Fusarium fracticaudum, Phialophora cf. hyalina, and Morchella septimelata.</title>
        <authorList>
            <person name="Wingfield B.D."/>
            <person name="Bills G.F."/>
            <person name="Dong Y."/>
            <person name="Huang W."/>
            <person name="Nel W.J."/>
            <person name="Swalarsk-Parry B.S."/>
            <person name="Vaghefi N."/>
            <person name="Wilken P.M."/>
            <person name="An Z."/>
            <person name="de Beer Z.W."/>
            <person name="De Vos L."/>
            <person name="Chen L."/>
            <person name="Duong T.A."/>
            <person name="Gao Y."/>
            <person name="Hammerbacher A."/>
            <person name="Kikkert J.R."/>
            <person name="Li Y."/>
            <person name="Li H."/>
            <person name="Li K."/>
            <person name="Li Q."/>
            <person name="Liu X."/>
            <person name="Ma X."/>
            <person name="Naidoo K."/>
            <person name="Pethybridge S.J."/>
            <person name="Sun J."/>
            <person name="Steenkamp E.T."/>
            <person name="van der Nest M.A."/>
            <person name="van Wyk S."/>
            <person name="Wingfield M.J."/>
            <person name="Xiong C."/>
            <person name="Yue Q."/>
            <person name="Zhang X."/>
        </authorList>
    </citation>
    <scope>NUCLEOTIDE SEQUENCE [LARGE SCALE GENOMIC DNA]</scope>
    <source>
        <strain evidence="4 5">BP 5553</strain>
    </source>
</reference>
<dbReference type="InterPro" id="IPR046520">
    <property type="entry name" value="DUF6697"/>
</dbReference>
<name>A0A370TFM9_9HELO</name>
<proteinExistence type="predicted"/>
<keyword evidence="5" id="KW-1185">Reference proteome</keyword>
<evidence type="ECO:0000259" key="3">
    <source>
        <dbReference type="Pfam" id="PF20411"/>
    </source>
</evidence>
<keyword evidence="1" id="KW-0175">Coiled coil</keyword>
<sequence>MPQLTSPNDAPSVAHVPQTSGYVPESTLKRPASSPNASANAKRTKLDYATLIADLEAEVAELRDQQAQFQQALTSRNRLPDAASLIVTVASDETDAPGREPELQYNTESDLYGATPPPRDKPQTNSSQQPATSHQKGTFQQDPTASTMVLSTVMLYRGMRMPIFVQDLARGQKFDLPSQPNEQFDLTTLQTLLGGEAASEGFYTISEACTSRSFAGLRAYKALDTSYDPLLPRYPGEHGAQISCIPRDEPALAKDYYPFALFIRKQGGGYRYFGNYDEPCQDLLGTDEMLRLPQDLKWNWAHKLGTRSREEYKYMNALEELFFVPTTATRDGYKTDISDNEDKRNITAGAAINLTAKAIAGTFGRHDSDPLPTMYMFYEYLQFVDYDSKFYALLVAEKKMLEGDTAISAVGSMSGR</sequence>
<feature type="region of interest" description="Disordered" evidence="2">
    <location>
        <begin position="1"/>
        <end position="44"/>
    </location>
</feature>
<evidence type="ECO:0000256" key="2">
    <source>
        <dbReference type="SAM" id="MobiDB-lite"/>
    </source>
</evidence>